<dbReference type="Gene3D" id="3.40.50.2300">
    <property type="match status" value="1"/>
</dbReference>
<protein>
    <submittedName>
        <fullName evidence="2">LytTR family DNA-binding domain-containing protein</fullName>
    </submittedName>
</protein>
<organism evidence="2 3">
    <name type="scientific">Candidatus Blautia merdavium</name>
    <dbReference type="NCBI Taxonomy" id="2838494"/>
    <lineage>
        <taxon>Bacteria</taxon>
        <taxon>Bacillati</taxon>
        <taxon>Bacillota</taxon>
        <taxon>Clostridia</taxon>
        <taxon>Lachnospirales</taxon>
        <taxon>Lachnospiraceae</taxon>
        <taxon>Blautia</taxon>
    </lineage>
</organism>
<name>A0A9D2TCV6_9FIRM</name>
<dbReference type="GO" id="GO:0003677">
    <property type="term" value="F:DNA binding"/>
    <property type="evidence" value="ECO:0007669"/>
    <property type="project" value="UniProtKB-KW"/>
</dbReference>
<dbReference type="Pfam" id="PF04397">
    <property type="entry name" value="LytTR"/>
    <property type="match status" value="1"/>
</dbReference>
<reference evidence="2" key="1">
    <citation type="journal article" date="2021" name="PeerJ">
        <title>Extensive microbial diversity within the chicken gut microbiome revealed by metagenomics and culture.</title>
        <authorList>
            <person name="Gilroy R."/>
            <person name="Ravi A."/>
            <person name="Getino M."/>
            <person name="Pursley I."/>
            <person name="Horton D.L."/>
            <person name="Alikhan N.F."/>
            <person name="Baker D."/>
            <person name="Gharbi K."/>
            <person name="Hall N."/>
            <person name="Watson M."/>
            <person name="Adriaenssens E.M."/>
            <person name="Foster-Nyarko E."/>
            <person name="Jarju S."/>
            <person name="Secka A."/>
            <person name="Antonio M."/>
            <person name="Oren A."/>
            <person name="Chaudhuri R.R."/>
            <person name="La Ragione R."/>
            <person name="Hildebrand F."/>
            <person name="Pallen M.J."/>
        </authorList>
    </citation>
    <scope>NUCLEOTIDE SEQUENCE</scope>
    <source>
        <strain evidence="2">ChiBcec2-3848</strain>
    </source>
</reference>
<dbReference type="SUPFAM" id="SSF52172">
    <property type="entry name" value="CheY-like"/>
    <property type="match status" value="1"/>
</dbReference>
<evidence type="ECO:0000313" key="3">
    <source>
        <dbReference type="Proteomes" id="UP000823886"/>
    </source>
</evidence>
<sequence>MHKITVGICDDDSKWSEKAKKLILNYGKKTSTVMEVFCFTGKEDLERYQGEPLEVLFMDISLKEESGIELASDVCKKWKKCQIVYLSNYIYYATEVYKTPHIYFVLKEQFEDRIGDVFLKVFHALEQTRTALVFSVIGNKEISFAPEDILYFERNKRITYVYTVWGTYEMWDKLDEIMEVLPKIDFVRCHNSYIVYLPAVKEMMKGYFILKDGSKIMISRSHSRSVKAAFMKWALTQIS</sequence>
<gene>
    <name evidence="2" type="ORF">H9753_09445</name>
</gene>
<dbReference type="InterPro" id="IPR011006">
    <property type="entry name" value="CheY-like_superfamily"/>
</dbReference>
<feature type="domain" description="HTH LytTR-type" evidence="1">
    <location>
        <begin position="134"/>
        <end position="232"/>
    </location>
</feature>
<keyword evidence="2" id="KW-0238">DNA-binding</keyword>
<accession>A0A9D2TCV6</accession>
<dbReference type="PROSITE" id="PS50930">
    <property type="entry name" value="HTH_LYTTR"/>
    <property type="match status" value="1"/>
</dbReference>
<dbReference type="Gene3D" id="2.40.50.1020">
    <property type="entry name" value="LytTr DNA-binding domain"/>
    <property type="match status" value="1"/>
</dbReference>
<dbReference type="PANTHER" id="PTHR37299">
    <property type="entry name" value="TRANSCRIPTIONAL REGULATOR-RELATED"/>
    <property type="match status" value="1"/>
</dbReference>
<dbReference type="PANTHER" id="PTHR37299:SF1">
    <property type="entry name" value="STAGE 0 SPORULATION PROTEIN A HOMOLOG"/>
    <property type="match status" value="1"/>
</dbReference>
<reference evidence="2" key="2">
    <citation type="submission" date="2021-04" db="EMBL/GenBank/DDBJ databases">
        <authorList>
            <person name="Gilroy R."/>
        </authorList>
    </citation>
    <scope>NUCLEOTIDE SEQUENCE</scope>
    <source>
        <strain evidence="2">ChiBcec2-3848</strain>
    </source>
</reference>
<dbReference type="Proteomes" id="UP000823886">
    <property type="component" value="Unassembled WGS sequence"/>
</dbReference>
<dbReference type="GO" id="GO:0000156">
    <property type="term" value="F:phosphorelay response regulator activity"/>
    <property type="evidence" value="ECO:0007669"/>
    <property type="project" value="InterPro"/>
</dbReference>
<dbReference type="AlphaFoldDB" id="A0A9D2TCV6"/>
<dbReference type="InterPro" id="IPR007492">
    <property type="entry name" value="LytTR_DNA-bd_dom"/>
</dbReference>
<evidence type="ECO:0000313" key="2">
    <source>
        <dbReference type="EMBL" id="HJC63822.1"/>
    </source>
</evidence>
<dbReference type="InterPro" id="IPR046947">
    <property type="entry name" value="LytR-like"/>
</dbReference>
<comment type="caution">
    <text evidence="2">The sequence shown here is derived from an EMBL/GenBank/DDBJ whole genome shotgun (WGS) entry which is preliminary data.</text>
</comment>
<proteinExistence type="predicted"/>
<evidence type="ECO:0000259" key="1">
    <source>
        <dbReference type="PROSITE" id="PS50930"/>
    </source>
</evidence>
<dbReference type="EMBL" id="DWVZ01000127">
    <property type="protein sequence ID" value="HJC63822.1"/>
    <property type="molecule type" value="Genomic_DNA"/>
</dbReference>
<dbReference type="SMART" id="SM00850">
    <property type="entry name" value="LytTR"/>
    <property type="match status" value="1"/>
</dbReference>